<organism evidence="2 3">
    <name type="scientific">Oncorhynchus mykiss</name>
    <name type="common">Rainbow trout</name>
    <name type="synonym">Salmo gairdneri</name>
    <dbReference type="NCBI Taxonomy" id="8022"/>
    <lineage>
        <taxon>Eukaryota</taxon>
        <taxon>Metazoa</taxon>
        <taxon>Chordata</taxon>
        <taxon>Craniata</taxon>
        <taxon>Vertebrata</taxon>
        <taxon>Euteleostomi</taxon>
        <taxon>Actinopterygii</taxon>
        <taxon>Neopterygii</taxon>
        <taxon>Teleostei</taxon>
        <taxon>Protacanthopterygii</taxon>
        <taxon>Salmoniformes</taxon>
        <taxon>Salmonidae</taxon>
        <taxon>Salmoninae</taxon>
        <taxon>Oncorhynchus</taxon>
    </lineage>
</organism>
<dbReference type="GO" id="GO:0043235">
    <property type="term" value="C:receptor complex"/>
    <property type="evidence" value="ECO:0007669"/>
    <property type="project" value="TreeGrafter"/>
</dbReference>
<accession>A0A060ZH47</accession>
<dbReference type="Gene3D" id="2.60.40.10">
    <property type="entry name" value="Immunoglobulins"/>
    <property type="match status" value="4"/>
</dbReference>
<dbReference type="SUPFAM" id="SSF49265">
    <property type="entry name" value="Fibronectin type III"/>
    <property type="match status" value="3"/>
</dbReference>
<evidence type="ECO:0000259" key="1">
    <source>
        <dbReference type="PROSITE" id="PS50853"/>
    </source>
</evidence>
<dbReference type="PaxDb" id="8022-A0A060ZH47"/>
<dbReference type="SMART" id="SM00060">
    <property type="entry name" value="FN3"/>
    <property type="match status" value="4"/>
</dbReference>
<sequence>LRVAASTAAGESSLSDLDDIFAVTPEDEPDTPPVGLTVVDTSPSTTTLSWSPPERANGVIQQYEVLYENQSYVAVLNSSVPRVTLTGLRPFSYYNVSVRAYTRIGHGNHTSDTLTMLSGEDVPGSPSYGLSYVSVSSNEVNVTWEHPLVPNGVITHYSLELRNSSHFLNLTTPINHAQITHLRKFAQYTLVVKAHTRIGSGNHSSDPLNITTLEDEPDTPPQFLLARTFSDYEVQLSWEPPKEANSEILYYIVRVWNESSEVWQNVTDTAVVISVDSESRYNASISSWTRLGDGGVLIYISFSTIDTVPFDPPQNVSLVNLTSSSVTILWQPPTQPNGILLHYTLYYSDNTTVTEQVSFTALQCILHRQ</sequence>
<feature type="domain" description="Fibronectin type-III" evidence="1">
    <location>
        <begin position="220"/>
        <end position="307"/>
    </location>
</feature>
<feature type="domain" description="Fibronectin type-III" evidence="1">
    <location>
        <begin position="122"/>
        <end position="215"/>
    </location>
</feature>
<dbReference type="InterPro" id="IPR013783">
    <property type="entry name" value="Ig-like_fold"/>
</dbReference>
<dbReference type="AlphaFoldDB" id="A0A060ZH47"/>
<proteinExistence type="predicted"/>
<dbReference type="InterPro" id="IPR003961">
    <property type="entry name" value="FN3_dom"/>
</dbReference>
<reference evidence="2" key="1">
    <citation type="journal article" date="2014" name="Nat. Commun.">
        <title>The rainbow trout genome provides novel insights into evolution after whole-genome duplication in vertebrates.</title>
        <authorList>
            <person name="Berthelot C."/>
            <person name="Brunet F."/>
            <person name="Chalopin D."/>
            <person name="Juanchich A."/>
            <person name="Bernard M."/>
            <person name="Noel B."/>
            <person name="Bento P."/>
            <person name="Da Silva C."/>
            <person name="Labadie K."/>
            <person name="Alberti A."/>
            <person name="Aury J.M."/>
            <person name="Louis A."/>
            <person name="Dehais P."/>
            <person name="Bardou P."/>
            <person name="Montfort J."/>
            <person name="Klopp C."/>
            <person name="Cabau C."/>
            <person name="Gaspin C."/>
            <person name="Thorgaard G.H."/>
            <person name="Boussaha M."/>
            <person name="Quillet E."/>
            <person name="Guyomard R."/>
            <person name="Galiana D."/>
            <person name="Bobe J."/>
            <person name="Volff J.N."/>
            <person name="Genet C."/>
            <person name="Wincker P."/>
            <person name="Jaillon O."/>
            <person name="Roest Crollius H."/>
            <person name="Guiguen Y."/>
        </authorList>
    </citation>
    <scope>NUCLEOTIDE SEQUENCE [LARGE SCALE GENOMIC DNA]</scope>
</reference>
<dbReference type="PANTHER" id="PTHR46957:SF1">
    <property type="entry name" value="PHOSPHATIDYLINOSITOL PHOSPHATASE PTPRQ"/>
    <property type="match status" value="1"/>
</dbReference>
<dbReference type="STRING" id="8022.A0A060ZH47"/>
<dbReference type="InterPro" id="IPR036116">
    <property type="entry name" value="FN3_sf"/>
</dbReference>
<feature type="non-terminal residue" evidence="2">
    <location>
        <position position="1"/>
    </location>
</feature>
<dbReference type="Pfam" id="PF00041">
    <property type="entry name" value="fn3"/>
    <property type="match status" value="4"/>
</dbReference>
<reference evidence="2" key="2">
    <citation type="submission" date="2014-03" db="EMBL/GenBank/DDBJ databases">
        <authorList>
            <person name="Genoscope - CEA"/>
        </authorList>
    </citation>
    <scope>NUCLEOTIDE SEQUENCE</scope>
</reference>
<evidence type="ECO:0000313" key="3">
    <source>
        <dbReference type="Proteomes" id="UP000193380"/>
    </source>
</evidence>
<dbReference type="PROSITE" id="PS50853">
    <property type="entry name" value="FN3"/>
    <property type="match status" value="4"/>
</dbReference>
<feature type="domain" description="Fibronectin type-III" evidence="1">
    <location>
        <begin position="312"/>
        <end position="369"/>
    </location>
</feature>
<gene>
    <name evidence="2" type="ORF">GSONMT00038381001</name>
</gene>
<name>A0A060ZH47_ONCMY</name>
<dbReference type="PANTHER" id="PTHR46957">
    <property type="entry name" value="CYTOKINE RECEPTOR"/>
    <property type="match status" value="1"/>
</dbReference>
<dbReference type="CDD" id="cd00063">
    <property type="entry name" value="FN3"/>
    <property type="match status" value="4"/>
</dbReference>
<dbReference type="InterPro" id="IPR050713">
    <property type="entry name" value="RTP_Phos/Ushers"/>
</dbReference>
<feature type="domain" description="Fibronectin type-III" evidence="1">
    <location>
        <begin position="32"/>
        <end position="121"/>
    </location>
</feature>
<protein>
    <recommendedName>
        <fullName evidence="1">Fibronectin type-III domain-containing protein</fullName>
    </recommendedName>
</protein>
<dbReference type="EMBL" id="FR962317">
    <property type="protein sequence ID" value="CDR00894.1"/>
    <property type="molecule type" value="Genomic_DNA"/>
</dbReference>
<evidence type="ECO:0000313" key="2">
    <source>
        <dbReference type="EMBL" id="CDR00894.1"/>
    </source>
</evidence>
<dbReference type="Proteomes" id="UP000193380">
    <property type="component" value="Unassembled WGS sequence"/>
</dbReference>